<proteinExistence type="predicted"/>
<reference evidence="1" key="1">
    <citation type="journal article" date="2021" name="PeerJ">
        <title>Extensive microbial diversity within the chicken gut microbiome revealed by metagenomics and culture.</title>
        <authorList>
            <person name="Gilroy R."/>
            <person name="Ravi A."/>
            <person name="Getino M."/>
            <person name="Pursley I."/>
            <person name="Horton D.L."/>
            <person name="Alikhan N.F."/>
            <person name="Baker D."/>
            <person name="Gharbi K."/>
            <person name="Hall N."/>
            <person name="Watson M."/>
            <person name="Adriaenssens E.M."/>
            <person name="Foster-Nyarko E."/>
            <person name="Jarju S."/>
            <person name="Secka A."/>
            <person name="Antonio M."/>
            <person name="Oren A."/>
            <person name="Chaudhuri R.R."/>
            <person name="La Ragione R."/>
            <person name="Hildebrand F."/>
            <person name="Pallen M.J."/>
        </authorList>
    </citation>
    <scope>NUCLEOTIDE SEQUENCE</scope>
    <source>
        <strain evidence="1">ChiSxjej5B17-1746</strain>
    </source>
</reference>
<accession>A0A9D1QYJ1</accession>
<dbReference type="Proteomes" id="UP000824264">
    <property type="component" value="Unassembled WGS sequence"/>
</dbReference>
<dbReference type="SUPFAM" id="SSF48695">
    <property type="entry name" value="Multiheme cytochromes"/>
    <property type="match status" value="1"/>
</dbReference>
<protein>
    <recommendedName>
        <fullName evidence="3">Cytochrome c7-like domain-containing protein</fullName>
    </recommendedName>
</protein>
<evidence type="ECO:0000313" key="2">
    <source>
        <dbReference type="Proteomes" id="UP000824264"/>
    </source>
</evidence>
<dbReference type="EMBL" id="DXGI01000002">
    <property type="protein sequence ID" value="HIW77525.1"/>
    <property type="molecule type" value="Genomic_DNA"/>
</dbReference>
<evidence type="ECO:0000313" key="1">
    <source>
        <dbReference type="EMBL" id="HIW77525.1"/>
    </source>
</evidence>
<dbReference type="AlphaFoldDB" id="A0A9D1QYJ1"/>
<evidence type="ECO:0008006" key="3">
    <source>
        <dbReference type="Google" id="ProtNLM"/>
    </source>
</evidence>
<sequence length="151" mass="16587">MARLLKKPLVIALAAVILLVAGFFVYIQNAFTGTRCEAAKHLEAEDMIGDCYGCHLKVTPQIAQDWYESKHGVTLVRCQVCHGQPDGKGAVPFQRIPGVEVCAACHGVAIDKMTALYGKRDDCSTCHPYHARPMHGKVYENRQATTKTSLD</sequence>
<name>A0A9D1QYJ1_9BACT</name>
<comment type="caution">
    <text evidence="1">The sequence shown here is derived from an EMBL/GenBank/DDBJ whole genome shotgun (WGS) entry which is preliminary data.</text>
</comment>
<gene>
    <name evidence="1" type="ORF">H9874_00045</name>
</gene>
<dbReference type="Gene3D" id="1.10.780.10">
    <property type="entry name" value="Hydroxylamine Oxidoreductase, Chain A, domain 1"/>
    <property type="match status" value="1"/>
</dbReference>
<organism evidence="1 2">
    <name type="scientific">Candidatus Bilophila faecipullorum</name>
    <dbReference type="NCBI Taxonomy" id="2838482"/>
    <lineage>
        <taxon>Bacteria</taxon>
        <taxon>Pseudomonadati</taxon>
        <taxon>Thermodesulfobacteriota</taxon>
        <taxon>Desulfovibrionia</taxon>
        <taxon>Desulfovibrionales</taxon>
        <taxon>Desulfovibrionaceae</taxon>
        <taxon>Bilophila</taxon>
    </lineage>
</organism>
<dbReference type="InterPro" id="IPR036280">
    <property type="entry name" value="Multihaem_cyt_sf"/>
</dbReference>
<reference evidence="1" key="2">
    <citation type="submission" date="2021-04" db="EMBL/GenBank/DDBJ databases">
        <authorList>
            <person name="Gilroy R."/>
        </authorList>
    </citation>
    <scope>NUCLEOTIDE SEQUENCE</scope>
    <source>
        <strain evidence="1">ChiSxjej5B17-1746</strain>
    </source>
</reference>